<organism evidence="3 4">
    <name type="scientific">Roseisolibacter agri</name>
    <dbReference type="NCBI Taxonomy" id="2014610"/>
    <lineage>
        <taxon>Bacteria</taxon>
        <taxon>Pseudomonadati</taxon>
        <taxon>Gemmatimonadota</taxon>
        <taxon>Gemmatimonadia</taxon>
        <taxon>Gemmatimonadales</taxon>
        <taxon>Gemmatimonadaceae</taxon>
        <taxon>Roseisolibacter</taxon>
    </lineage>
</organism>
<proteinExistence type="predicted"/>
<feature type="domain" description="ImpA N-terminal" evidence="2">
    <location>
        <begin position="12"/>
        <end position="132"/>
    </location>
</feature>
<evidence type="ECO:0000313" key="3">
    <source>
        <dbReference type="EMBL" id="GLC25013.1"/>
    </source>
</evidence>
<evidence type="ECO:0000313" key="4">
    <source>
        <dbReference type="Proteomes" id="UP001161325"/>
    </source>
</evidence>
<dbReference type="PANTHER" id="PTHR37024">
    <property type="entry name" value="TYPE VI SECRETION SYSTEM DUF2094 AND IMPA-RELATED DOMAIN PROTEIN"/>
    <property type="match status" value="1"/>
</dbReference>
<dbReference type="RefSeq" id="WP_284349451.1">
    <property type="nucleotide sequence ID" value="NZ_BRXS01000002.1"/>
</dbReference>
<dbReference type="AlphaFoldDB" id="A0AA37QFW1"/>
<reference evidence="3" key="1">
    <citation type="submission" date="2022-08" db="EMBL/GenBank/DDBJ databases">
        <title>Draft genome sequencing of Roseisolibacter agri AW1220.</title>
        <authorList>
            <person name="Tobiishi Y."/>
            <person name="Tonouchi A."/>
        </authorList>
    </citation>
    <scope>NUCLEOTIDE SEQUENCE</scope>
    <source>
        <strain evidence="3">AW1220</strain>
    </source>
</reference>
<dbReference type="Pfam" id="PF06812">
    <property type="entry name" value="ImpA_N"/>
    <property type="match status" value="1"/>
</dbReference>
<feature type="compositionally biased region" description="Basic and acidic residues" evidence="1">
    <location>
        <begin position="166"/>
        <end position="192"/>
    </location>
</feature>
<sequence length="635" mass="68504">MPINAALVDALLTPVPGDNAAGQDLRYDPRYDKVKDARREDMELPTGGLATERKLADWPQVIALATLLLEKETKDLQLAAWLTEALLRRDGLGGLATGLGVLKGLLASFWETCYPELDEDDLELRTGPLEWVGSRLAVPARMVAVATDGLQFVEYTVARTIPTEQEAERHEENTLKRREAAEQGKRLPEEAERSVNATGKAFYKALVADVKLAQDALDALEIVADERFGRDAPAFSELRKALEELDRMASGTLAIKLEADPDPIEEAPIGGDEVGAYAPPEGWTAGDGGMPVEPVNAADAAARVAAAARFLRKQDPTNPAPYLMLRGLRWGELLATPGDVEPKLLDAPPTPARAKLKTLLLDGRWADLLEQGESLMASPQGRGWLDLQRYALTACTQLGGSYAAVGAAIRGELRALLAALPRLPEMTLMDDTPTANDETRAWLEAEGLHGAGANGAGDAGDVEFGDGTEALNDALAQDDETADDGGLARTSNGGRRRPRVATAGATAAPRDPFTQARAELVAGRPNKAIELLVAELARERSPRGRFVRQTQIAWVMVEGNLAAVARPILEKLVAEIDERSLETWESGPLVAQPMALLCRVIDKLEDSYAADQRNELYLRVCRLDPLQAIALQRGA</sequence>
<evidence type="ECO:0000256" key="1">
    <source>
        <dbReference type="SAM" id="MobiDB-lite"/>
    </source>
</evidence>
<dbReference type="Pfam" id="PF16989">
    <property type="entry name" value="T6SS_VasJ"/>
    <property type="match status" value="1"/>
</dbReference>
<dbReference type="Proteomes" id="UP001161325">
    <property type="component" value="Unassembled WGS sequence"/>
</dbReference>
<dbReference type="InterPro" id="IPR017739">
    <property type="entry name" value="T6SS-assoc_VCA0119"/>
</dbReference>
<feature type="region of interest" description="Disordered" evidence="1">
    <location>
        <begin position="164"/>
        <end position="192"/>
    </location>
</feature>
<feature type="region of interest" description="Disordered" evidence="1">
    <location>
        <begin position="475"/>
        <end position="508"/>
    </location>
</feature>
<dbReference type="InterPro" id="IPR017740">
    <property type="entry name" value="TssA-like"/>
</dbReference>
<keyword evidence="4" id="KW-1185">Reference proteome</keyword>
<evidence type="ECO:0000259" key="2">
    <source>
        <dbReference type="Pfam" id="PF06812"/>
    </source>
</evidence>
<name>A0AA37QFW1_9BACT</name>
<dbReference type="PANTHER" id="PTHR37024:SF5">
    <property type="entry name" value="IMPA N-TERMINAL DOMAIN-CONTAINING PROTEIN"/>
    <property type="match status" value="1"/>
</dbReference>
<gene>
    <name evidence="3" type="ORF">rosag_15260</name>
</gene>
<dbReference type="EMBL" id="BRXS01000002">
    <property type="protein sequence ID" value="GLC25013.1"/>
    <property type="molecule type" value="Genomic_DNA"/>
</dbReference>
<comment type="caution">
    <text evidence="3">The sequence shown here is derived from an EMBL/GenBank/DDBJ whole genome shotgun (WGS) entry which is preliminary data.</text>
</comment>
<dbReference type="NCBIfam" id="TIGR03363">
    <property type="entry name" value="VI_chp_8"/>
    <property type="match status" value="1"/>
</dbReference>
<protein>
    <recommendedName>
        <fullName evidence="2">ImpA N-terminal domain-containing protein</fullName>
    </recommendedName>
</protein>
<dbReference type="InterPro" id="IPR010657">
    <property type="entry name" value="ImpA_N"/>
</dbReference>
<accession>A0AA37QFW1</accession>